<dbReference type="AlphaFoldDB" id="A0AAP0WTW6"/>
<protein>
    <submittedName>
        <fullName evidence="1">Uncharacterized protein</fullName>
    </submittedName>
</protein>
<evidence type="ECO:0000313" key="1">
    <source>
        <dbReference type="EMBL" id="KAK9279322.1"/>
    </source>
</evidence>
<name>A0AAP0WTW6_LIQFO</name>
<keyword evidence="2" id="KW-1185">Reference proteome</keyword>
<reference evidence="1 2" key="1">
    <citation type="journal article" date="2024" name="Plant J.">
        <title>Genome sequences and population genomics reveal climatic adaptation and genomic divergence between two closely related sweetgum species.</title>
        <authorList>
            <person name="Xu W.Q."/>
            <person name="Ren C.Q."/>
            <person name="Zhang X.Y."/>
            <person name="Comes H.P."/>
            <person name="Liu X.H."/>
            <person name="Li Y.G."/>
            <person name="Kettle C.J."/>
            <person name="Jalonen R."/>
            <person name="Gaisberger H."/>
            <person name="Ma Y.Z."/>
            <person name="Qiu Y.X."/>
        </authorList>
    </citation>
    <scope>NUCLEOTIDE SEQUENCE [LARGE SCALE GENOMIC DNA]</scope>
    <source>
        <strain evidence="1">Hangzhou</strain>
    </source>
</reference>
<gene>
    <name evidence="1" type="ORF">L1049_013001</name>
</gene>
<organism evidence="1 2">
    <name type="scientific">Liquidambar formosana</name>
    <name type="common">Formosan gum</name>
    <dbReference type="NCBI Taxonomy" id="63359"/>
    <lineage>
        <taxon>Eukaryota</taxon>
        <taxon>Viridiplantae</taxon>
        <taxon>Streptophyta</taxon>
        <taxon>Embryophyta</taxon>
        <taxon>Tracheophyta</taxon>
        <taxon>Spermatophyta</taxon>
        <taxon>Magnoliopsida</taxon>
        <taxon>eudicotyledons</taxon>
        <taxon>Gunneridae</taxon>
        <taxon>Pentapetalae</taxon>
        <taxon>Saxifragales</taxon>
        <taxon>Altingiaceae</taxon>
        <taxon>Liquidambar</taxon>
    </lineage>
</organism>
<evidence type="ECO:0000313" key="2">
    <source>
        <dbReference type="Proteomes" id="UP001415857"/>
    </source>
</evidence>
<comment type="caution">
    <text evidence="1">The sequence shown here is derived from an EMBL/GenBank/DDBJ whole genome shotgun (WGS) entry which is preliminary data.</text>
</comment>
<dbReference type="EMBL" id="JBBPBK010000008">
    <property type="protein sequence ID" value="KAK9279322.1"/>
    <property type="molecule type" value="Genomic_DNA"/>
</dbReference>
<accession>A0AAP0WTW6</accession>
<sequence>MLRHIDFALHPILFHLGGEEFCFLWSEDQSQTLDKLFFRSHCIKLRISKRVDSKGQGSLIAVINSCQSYLIDHHVSFTNGLLLNGRLGAEHYMEECGASRAGQVFLVRKMIGE</sequence>
<proteinExistence type="predicted"/>
<dbReference type="Proteomes" id="UP001415857">
    <property type="component" value="Unassembled WGS sequence"/>
</dbReference>